<dbReference type="CDD" id="cd07505">
    <property type="entry name" value="HAD_BPGM-like"/>
    <property type="match status" value="1"/>
</dbReference>
<dbReference type="Proteomes" id="UP001204015">
    <property type="component" value="Unassembled WGS sequence"/>
</dbReference>
<gene>
    <name evidence="1" type="ORF">NG821_02120</name>
</gene>
<keyword evidence="2" id="KW-1185">Reference proteome</keyword>
<dbReference type="PRINTS" id="PR00413">
    <property type="entry name" value="HADHALOGNASE"/>
</dbReference>
<name>A0ABT1BWL9_9BACT</name>
<dbReference type="Pfam" id="PF00702">
    <property type="entry name" value="Hydrolase"/>
    <property type="match status" value="1"/>
</dbReference>
<dbReference type="EMBL" id="JAMXLY010000004">
    <property type="protein sequence ID" value="MCO6024648.1"/>
    <property type="molecule type" value="Genomic_DNA"/>
</dbReference>
<evidence type="ECO:0000313" key="1">
    <source>
        <dbReference type="EMBL" id="MCO6024648.1"/>
    </source>
</evidence>
<dbReference type="InterPro" id="IPR036412">
    <property type="entry name" value="HAD-like_sf"/>
</dbReference>
<organism evidence="1 2">
    <name type="scientific">Segatella cerevisiae</name>
    <dbReference type="NCBI Taxonomy" id="2053716"/>
    <lineage>
        <taxon>Bacteria</taxon>
        <taxon>Pseudomonadati</taxon>
        <taxon>Bacteroidota</taxon>
        <taxon>Bacteroidia</taxon>
        <taxon>Bacteroidales</taxon>
        <taxon>Prevotellaceae</taxon>
        <taxon>Segatella</taxon>
    </lineage>
</organism>
<dbReference type="PANTHER" id="PTHR43481:SF4">
    <property type="entry name" value="GLYCEROL-1-PHOSPHATE PHOSPHOHYDROLASE 1-RELATED"/>
    <property type="match status" value="1"/>
</dbReference>
<dbReference type="PANTHER" id="PTHR43481">
    <property type="entry name" value="FRUCTOSE-1-PHOSPHATE PHOSPHATASE"/>
    <property type="match status" value="1"/>
</dbReference>
<dbReference type="InterPro" id="IPR006439">
    <property type="entry name" value="HAD-SF_hydro_IA"/>
</dbReference>
<dbReference type="RefSeq" id="WP_252760021.1">
    <property type="nucleotide sequence ID" value="NZ_JAMXLY010000004.1"/>
</dbReference>
<dbReference type="SFLD" id="SFLDS00003">
    <property type="entry name" value="Haloacid_Dehalogenase"/>
    <property type="match status" value="1"/>
</dbReference>
<dbReference type="SFLD" id="SFLDG01129">
    <property type="entry name" value="C1.5:_HAD__Beta-PGM__Phosphata"/>
    <property type="match status" value="1"/>
</dbReference>
<dbReference type="InterPro" id="IPR023214">
    <property type="entry name" value="HAD_sf"/>
</dbReference>
<accession>A0ABT1BWL9</accession>
<dbReference type="Gene3D" id="1.10.150.240">
    <property type="entry name" value="Putative phosphatase, domain 2"/>
    <property type="match status" value="1"/>
</dbReference>
<dbReference type="SUPFAM" id="SSF56784">
    <property type="entry name" value="HAD-like"/>
    <property type="match status" value="1"/>
</dbReference>
<evidence type="ECO:0000313" key="2">
    <source>
        <dbReference type="Proteomes" id="UP001204015"/>
    </source>
</evidence>
<protein>
    <submittedName>
        <fullName evidence="1">HAD family phosphatase</fullName>
    </submittedName>
</protein>
<comment type="caution">
    <text evidence="1">The sequence shown here is derived from an EMBL/GenBank/DDBJ whole genome shotgun (WGS) entry which is preliminary data.</text>
</comment>
<dbReference type="Gene3D" id="3.40.50.1000">
    <property type="entry name" value="HAD superfamily/HAD-like"/>
    <property type="match status" value="1"/>
</dbReference>
<reference evidence="1 2" key="1">
    <citation type="submission" date="2022-06" db="EMBL/GenBank/DDBJ databases">
        <title>A taxonomic note on the genus Prevotella: Description of four novel genera and emended description of the genera Hallella and Xylanibacter.</title>
        <authorList>
            <person name="Hitch T.C.A."/>
        </authorList>
    </citation>
    <scope>NUCLEOTIDE SEQUENCE [LARGE SCALE GENOMIC DNA]</scope>
    <source>
        <strain evidence="1 2">DSM 100619</strain>
    </source>
</reference>
<proteinExistence type="predicted"/>
<dbReference type="InterPro" id="IPR051806">
    <property type="entry name" value="HAD-like_SPP"/>
</dbReference>
<dbReference type="InterPro" id="IPR023198">
    <property type="entry name" value="PGP-like_dom2"/>
</dbReference>
<dbReference type="NCBIfam" id="TIGR01509">
    <property type="entry name" value="HAD-SF-IA-v3"/>
    <property type="match status" value="1"/>
</dbReference>
<sequence length="216" mass="24757">MIKAAFFDLDGVVLDTESQYSVFWGKELRHYFPDRQGFEKVIKGQTLVQIFSNLFPGQLERQQEITSHLNAFENQMSYAYIPGFQDFITDLRKHHVKTALVTSSNRKKMANVYSQKPEFSGYFDRILTADDFSKSKPDPDCYLTGARLFGQNPIDCIGFEDSFNGLKALRASGEFVVGLATTNSEEAIRPYADYVIKDFMNLTFEKMSKVCQSFHK</sequence>